<keyword evidence="2" id="KW-1185">Reference proteome</keyword>
<organism evidence="1 2">
    <name type="scientific">Kitasatospora atroaurantiaca</name>
    <dbReference type="NCBI Taxonomy" id="285545"/>
    <lineage>
        <taxon>Bacteria</taxon>
        <taxon>Bacillati</taxon>
        <taxon>Actinomycetota</taxon>
        <taxon>Actinomycetes</taxon>
        <taxon>Kitasatosporales</taxon>
        <taxon>Streptomycetaceae</taxon>
        <taxon>Kitasatospora</taxon>
    </lineage>
</organism>
<name>A0A561ERR0_9ACTN</name>
<dbReference type="Proteomes" id="UP000318416">
    <property type="component" value="Unassembled WGS sequence"/>
</dbReference>
<accession>A0A561ERR0</accession>
<dbReference type="AlphaFoldDB" id="A0A561ERR0"/>
<proteinExistence type="predicted"/>
<dbReference type="OrthoDB" id="3297985at2"/>
<gene>
    <name evidence="1" type="ORF">FB465_3332</name>
</gene>
<protein>
    <submittedName>
        <fullName evidence="1">Uncharacterized protein</fullName>
    </submittedName>
</protein>
<evidence type="ECO:0000313" key="2">
    <source>
        <dbReference type="Proteomes" id="UP000318416"/>
    </source>
</evidence>
<sequence length="76" mass="8224">MLGLLYLLHVLAHVVTDRAWQRYLLQLAPMTAGLAVQPTRNLRQLPIGPWQGKGVLAAWAAGALLVGGSVLRVRDA</sequence>
<reference evidence="1 2" key="1">
    <citation type="submission" date="2019-06" db="EMBL/GenBank/DDBJ databases">
        <title>Sequencing the genomes of 1000 actinobacteria strains.</title>
        <authorList>
            <person name="Klenk H.-P."/>
        </authorList>
    </citation>
    <scope>NUCLEOTIDE SEQUENCE [LARGE SCALE GENOMIC DNA]</scope>
    <source>
        <strain evidence="1 2">DSM 41649</strain>
    </source>
</reference>
<evidence type="ECO:0000313" key="1">
    <source>
        <dbReference type="EMBL" id="TWE18274.1"/>
    </source>
</evidence>
<comment type="caution">
    <text evidence="1">The sequence shown here is derived from an EMBL/GenBank/DDBJ whole genome shotgun (WGS) entry which is preliminary data.</text>
</comment>
<dbReference type="EMBL" id="VIVR01000001">
    <property type="protein sequence ID" value="TWE18274.1"/>
    <property type="molecule type" value="Genomic_DNA"/>
</dbReference>
<dbReference type="RefSeq" id="WP_145791465.1">
    <property type="nucleotide sequence ID" value="NZ_BAAABR010000029.1"/>
</dbReference>